<evidence type="ECO:0000259" key="1">
    <source>
        <dbReference type="Pfam" id="PF13643"/>
    </source>
</evidence>
<dbReference type="Proteomes" id="UP000240424">
    <property type="component" value="Unassembled WGS sequence"/>
</dbReference>
<organism evidence="2 3">
    <name type="scientific">Mycobacterium numidiamassiliense</name>
    <dbReference type="NCBI Taxonomy" id="1841861"/>
    <lineage>
        <taxon>Bacteria</taxon>
        <taxon>Bacillati</taxon>
        <taxon>Actinomycetota</taxon>
        <taxon>Actinomycetes</taxon>
        <taxon>Mycobacteriales</taxon>
        <taxon>Mycobacteriaceae</taxon>
        <taxon>Mycobacterium</taxon>
    </lineage>
</organism>
<feature type="domain" description="DUF4145" evidence="1">
    <location>
        <begin position="115"/>
        <end position="202"/>
    </location>
</feature>
<reference evidence="2 3" key="1">
    <citation type="submission" date="2017-01" db="EMBL/GenBank/DDBJ databases">
        <authorList>
            <consortium name="Urmite Genomes"/>
        </authorList>
    </citation>
    <scope>NUCLEOTIDE SEQUENCE [LARGE SCALE GENOMIC DNA]</scope>
    <source>
        <strain evidence="2 3">AB215</strain>
    </source>
</reference>
<gene>
    <name evidence="2" type="ORF">MNAB215_2714</name>
</gene>
<dbReference type="AlphaFoldDB" id="A0A2U3P9T3"/>
<dbReference type="STRING" id="1841861.GCA_900157365_01033"/>
<evidence type="ECO:0000313" key="3">
    <source>
        <dbReference type="Proteomes" id="UP000240424"/>
    </source>
</evidence>
<protein>
    <recommendedName>
        <fullName evidence="1">DUF4145 domain-containing protein</fullName>
    </recommendedName>
</protein>
<dbReference type="InterPro" id="IPR025285">
    <property type="entry name" value="DUF4145"/>
</dbReference>
<name>A0A2U3P9T3_9MYCO</name>
<accession>A0A2U3P9T3</accession>
<dbReference type="Pfam" id="PF13643">
    <property type="entry name" value="DUF4145"/>
    <property type="match status" value="1"/>
</dbReference>
<sequence length="234" mass="25277">VSQPQRNPDTLPTSGDPSGPCLRCGRTSNFNVVNSWAMLTLTNVSPSRPVSRPAELVTVLQCQGCTRQSVVVEAEIGDQYGLKAVMWWPSDDIADVQSFAATVPSDVLEAYSEGSRCLAVQAPNAAAAMFRTTIAQIVQDKGSDDAKAKPTLNAAIIQMEQDGTMWSEFGDWAHHIRHTGNAGAHGEAFDPLDMEQATDLQTFIQHIIEFLYVQPARRAAARAATRRAAPPGDV</sequence>
<evidence type="ECO:0000313" key="2">
    <source>
        <dbReference type="EMBL" id="SPM40513.1"/>
    </source>
</evidence>
<feature type="non-terminal residue" evidence="2">
    <location>
        <position position="1"/>
    </location>
</feature>
<proteinExistence type="predicted"/>
<keyword evidence="3" id="KW-1185">Reference proteome</keyword>
<dbReference type="EMBL" id="FUEZ01000004">
    <property type="protein sequence ID" value="SPM40513.1"/>
    <property type="molecule type" value="Genomic_DNA"/>
</dbReference>